<organism evidence="2 3">
    <name type="scientific">Tritrichomonas foetus</name>
    <dbReference type="NCBI Taxonomy" id="1144522"/>
    <lineage>
        <taxon>Eukaryota</taxon>
        <taxon>Metamonada</taxon>
        <taxon>Parabasalia</taxon>
        <taxon>Tritrichomonadida</taxon>
        <taxon>Tritrichomonadidae</taxon>
        <taxon>Tritrichomonas</taxon>
    </lineage>
</organism>
<dbReference type="RefSeq" id="XP_068359239.1">
    <property type="nucleotide sequence ID" value="XM_068504702.1"/>
</dbReference>
<keyword evidence="3" id="KW-1185">Reference proteome</keyword>
<gene>
    <name evidence="2" type="ORF">TRFO_26031</name>
</gene>
<sequence length="989" mass="112628">MDKIQHMIDESTTEQLVTSFAFLSFWLTSNINSTKTPAQFSTQQSALHLISYIVQKVPPVNLLTGISDLKWGMTNLNWILNDLYQPVLYRLRKIKQFFLHYYTENHIFGIKPIFDDSHEGSIMKLSSHLMELETDSAYQSAYRLHFKRLILSHSPLSEFQSLMKHRYSKIILTEAILEIINDLNSTREATHDQLLFGFSKLFLYIEEFTRRKEIDGQIICEHLQSRPFLSPFCLLALVNHIPQNIYLFNLLIPYQLTRESPSSQEAAEIICNHFPMADLCDDNELSEVVKAMPQILVNYFLSPSMPTEDFGNCDDDQKFIVNLHIFGASIYEKMKGIMEIAQKRLIRPVCIAASNSQILTIVAGSVLKTIVAGYQQKMFEPMIMKFFQALISMLLPTHFGQIIPKFLDMNVPDRLQSELLLRSLIKYASHLITNKYAMKDLIPYCLKATSQEDDLLTISRIVISKTLMVTDFRIPNELKTALNECNDPFILLDFIEASDRVGNVRNCEEQKRLEEFRNKLIAKLPFVTDSTSPILISRINERFTSSITPANHGISSLGNMGNMNSLNSLNSGIGGLNGLNGIPGHLPNSSSNSNLSGLNSGNNQSSGSQSGYSTLVEHIITAYKRMFENEFFEAPPLLVVRLLAISTRMNELQFAEKVTRLTIDLLNNTMDVGSPKEQFTVTIKMSALPVAQCLLGRLVLLKYYQLAESLLTTISPMLIEEKTTLHWIQKFIVRYYRSITNPLKQIFLNIVTQLPRSDKFYRRTIDEMLSLLMQADLELLISSETMSCEYSSCYEHCLHFAVCGILLSDLTPKDIVEQLLHPVYNIDKVILKRDQCCTIAAHIAAMLPSTIAFLYFLNLFSRPLPEYATESARIFIVLSKIEVFTQICNNCEKFIGKNSDKLSQYMKAVLPSFARLQSNEDVATNMLCGFLKSLTNDSPKYQQDEVIDAVVLVYLSLNLQQKRKTIIQAPHNELNFPQELKEIIASSLV</sequence>
<protein>
    <submittedName>
        <fullName evidence="2">Uncharacterized protein</fullName>
    </submittedName>
</protein>
<name>A0A1J4K3Y8_9EUKA</name>
<proteinExistence type="predicted"/>
<dbReference type="GeneID" id="94839406"/>
<evidence type="ECO:0000256" key="1">
    <source>
        <dbReference type="SAM" id="MobiDB-lite"/>
    </source>
</evidence>
<comment type="caution">
    <text evidence="2">The sequence shown here is derived from an EMBL/GenBank/DDBJ whole genome shotgun (WGS) entry which is preliminary data.</text>
</comment>
<reference evidence="2" key="1">
    <citation type="submission" date="2016-10" db="EMBL/GenBank/DDBJ databases">
        <authorList>
            <person name="Benchimol M."/>
            <person name="Almeida L.G."/>
            <person name="Vasconcelos A.T."/>
            <person name="Perreira-Neves A."/>
            <person name="Rosa I.A."/>
            <person name="Tasca T."/>
            <person name="Bogo M.R."/>
            <person name="de Souza W."/>
        </authorList>
    </citation>
    <scope>NUCLEOTIDE SEQUENCE [LARGE SCALE GENOMIC DNA]</scope>
    <source>
        <strain evidence="2">K</strain>
    </source>
</reference>
<accession>A0A1J4K3Y8</accession>
<feature type="region of interest" description="Disordered" evidence="1">
    <location>
        <begin position="584"/>
        <end position="609"/>
    </location>
</feature>
<evidence type="ECO:0000313" key="3">
    <source>
        <dbReference type="Proteomes" id="UP000179807"/>
    </source>
</evidence>
<feature type="compositionally biased region" description="Low complexity" evidence="1">
    <location>
        <begin position="588"/>
        <end position="609"/>
    </location>
</feature>
<dbReference type="Proteomes" id="UP000179807">
    <property type="component" value="Unassembled WGS sequence"/>
</dbReference>
<dbReference type="EMBL" id="MLAK01000737">
    <property type="protein sequence ID" value="OHT06103.1"/>
    <property type="molecule type" value="Genomic_DNA"/>
</dbReference>
<dbReference type="VEuPathDB" id="TrichDB:TRFO_26031"/>
<dbReference type="OrthoDB" id="10662277at2759"/>
<dbReference type="AlphaFoldDB" id="A0A1J4K3Y8"/>
<evidence type="ECO:0000313" key="2">
    <source>
        <dbReference type="EMBL" id="OHT06103.1"/>
    </source>
</evidence>